<evidence type="ECO:0000259" key="2">
    <source>
        <dbReference type="Pfam" id="PF01575"/>
    </source>
</evidence>
<evidence type="ECO:0000313" key="6">
    <source>
        <dbReference type="Proteomes" id="UP000186883"/>
    </source>
</evidence>
<dbReference type="InterPro" id="IPR002539">
    <property type="entry name" value="MaoC-like_dom"/>
</dbReference>
<gene>
    <name evidence="4" type="ORF">ATP06_0216090</name>
    <name evidence="3" type="ORF">AVL48_16405</name>
</gene>
<dbReference type="Gene3D" id="3.10.129.10">
    <property type="entry name" value="Hotdog Thioesterase"/>
    <property type="match status" value="1"/>
</dbReference>
<feature type="domain" description="MaoC-like" evidence="2">
    <location>
        <begin position="17"/>
        <end position="107"/>
    </location>
</feature>
<accession>A0A154M3J7</accession>
<organism evidence="3 5">
    <name type="scientific">Amycolatopsis regifaucium</name>
    <dbReference type="NCBI Taxonomy" id="546365"/>
    <lineage>
        <taxon>Bacteria</taxon>
        <taxon>Bacillati</taxon>
        <taxon>Actinomycetota</taxon>
        <taxon>Actinomycetes</taxon>
        <taxon>Pseudonocardiales</taxon>
        <taxon>Pseudonocardiaceae</taxon>
        <taxon>Amycolatopsis</taxon>
    </lineage>
</organism>
<evidence type="ECO:0000313" key="3">
    <source>
        <dbReference type="EMBL" id="KZB79184.1"/>
    </source>
</evidence>
<protein>
    <recommendedName>
        <fullName evidence="2">MaoC-like domain-containing protein</fullName>
    </recommendedName>
</protein>
<keyword evidence="6" id="KW-1185">Reference proteome</keyword>
<dbReference type="SUPFAM" id="SSF54637">
    <property type="entry name" value="Thioesterase/thiol ester dehydrase-isomerase"/>
    <property type="match status" value="1"/>
</dbReference>
<dbReference type="OrthoDB" id="9797938at2"/>
<comment type="caution">
    <text evidence="3">The sequence shown here is derived from an EMBL/GenBank/DDBJ whole genome shotgun (WGS) entry which is preliminary data.</text>
</comment>
<dbReference type="InterPro" id="IPR052342">
    <property type="entry name" value="MCH/BMMD"/>
</dbReference>
<reference evidence="3 5" key="1">
    <citation type="submission" date="2015-12" db="EMBL/GenBank/DDBJ databases">
        <title>Amycolatopsis regifaucium genome sequencing and assembly.</title>
        <authorList>
            <person name="Mayilraj S."/>
        </authorList>
    </citation>
    <scope>NUCLEOTIDE SEQUENCE [LARGE SCALE GENOMIC DNA]</scope>
    <source>
        <strain evidence="3 5">GY080</strain>
    </source>
</reference>
<dbReference type="Proteomes" id="UP000186883">
    <property type="component" value="Unassembled WGS sequence"/>
</dbReference>
<dbReference type="Proteomes" id="UP000076321">
    <property type="component" value="Unassembled WGS sequence"/>
</dbReference>
<evidence type="ECO:0000313" key="5">
    <source>
        <dbReference type="Proteomes" id="UP000076321"/>
    </source>
</evidence>
<name>A0A154M3J7_9PSEU</name>
<dbReference type="AlphaFoldDB" id="A0A154M3J7"/>
<dbReference type="Pfam" id="PF01575">
    <property type="entry name" value="MaoC_dehydratas"/>
    <property type="match status" value="1"/>
</dbReference>
<proteinExistence type="inferred from homology"/>
<comment type="similarity">
    <text evidence="1">Belongs to the enoyl-CoA hydratase/isomerase family.</text>
</comment>
<dbReference type="RefSeq" id="WP_061981048.1">
    <property type="nucleotide sequence ID" value="NZ_FOPQ01000002.1"/>
</dbReference>
<dbReference type="PANTHER" id="PTHR43664">
    <property type="entry name" value="MONOAMINE OXIDASE-RELATED"/>
    <property type="match status" value="1"/>
</dbReference>
<dbReference type="InterPro" id="IPR029069">
    <property type="entry name" value="HotDog_dom_sf"/>
</dbReference>
<evidence type="ECO:0000313" key="4">
    <source>
        <dbReference type="EMBL" id="OKA07368.1"/>
    </source>
</evidence>
<dbReference type="EMBL" id="LQCI01000052">
    <property type="protein sequence ID" value="KZB79184.1"/>
    <property type="molecule type" value="Genomic_DNA"/>
</dbReference>
<dbReference type="PANTHER" id="PTHR43664:SF1">
    <property type="entry name" value="BETA-METHYLMALYL-COA DEHYDRATASE"/>
    <property type="match status" value="1"/>
</dbReference>
<reference evidence="4 6" key="2">
    <citation type="submission" date="2016-11" db="EMBL/GenBank/DDBJ databases">
        <title>Genome sequencing of Amycolatopsis regifaucium.</title>
        <authorList>
            <person name="Mayilraj S."/>
            <person name="Kaur N."/>
        </authorList>
    </citation>
    <scope>NUCLEOTIDE SEQUENCE [LARGE SCALE GENOMIC DNA]</scope>
    <source>
        <strain evidence="4 6">GY080</strain>
    </source>
</reference>
<sequence>MRCFEDFVTGDEHQLGQVSMTEEEIIGYARQWDPMPFHTDEAAASAGPFGKLVASGNHTTAHATRLYVSQLLADSACRGSYGLDEVRYLRPVFAGDVLAVRAEVEQAVGHPRRPDTGVVHLLVAAAGADGEDVLTLRTRVLVGRREAVAG</sequence>
<evidence type="ECO:0000256" key="1">
    <source>
        <dbReference type="ARBA" id="ARBA00005254"/>
    </source>
</evidence>
<dbReference type="EMBL" id="LOBU02000013">
    <property type="protein sequence ID" value="OKA07368.1"/>
    <property type="molecule type" value="Genomic_DNA"/>
</dbReference>